<evidence type="ECO:0008006" key="4">
    <source>
        <dbReference type="Google" id="ProtNLM"/>
    </source>
</evidence>
<feature type="compositionally biased region" description="Basic and acidic residues" evidence="1">
    <location>
        <begin position="266"/>
        <end position="280"/>
    </location>
</feature>
<protein>
    <recommendedName>
        <fullName evidence="4">BTB domain-containing protein</fullName>
    </recommendedName>
</protein>
<gene>
    <name evidence="3" type="primary">LOC108009236</name>
</gene>
<dbReference type="GeneID" id="108009236"/>
<dbReference type="AlphaFoldDB" id="A0AB39Z5U2"/>
<evidence type="ECO:0000313" key="3">
    <source>
        <dbReference type="RefSeq" id="XP_016928894.3"/>
    </source>
</evidence>
<keyword evidence="2" id="KW-1185">Reference proteome</keyword>
<dbReference type="RefSeq" id="XP_016928894.3">
    <property type="nucleotide sequence ID" value="XM_017073405.4"/>
</dbReference>
<reference evidence="3" key="1">
    <citation type="submission" date="2025-08" db="UniProtKB">
        <authorList>
            <consortium name="RefSeq"/>
        </authorList>
    </citation>
    <scope>IDENTIFICATION</scope>
</reference>
<proteinExistence type="predicted"/>
<evidence type="ECO:0000313" key="2">
    <source>
        <dbReference type="Proteomes" id="UP001652628"/>
    </source>
</evidence>
<evidence type="ECO:0000256" key="1">
    <source>
        <dbReference type="SAM" id="MobiDB-lite"/>
    </source>
</evidence>
<dbReference type="Proteomes" id="UP001652628">
    <property type="component" value="Chromosome 2R"/>
</dbReference>
<sequence>MERSRRVHLMVSQSFMSRTTVTESMAKMAILKVDTSDTVENKVIKTLMMIEEMFRSYFQSYQKELELQRIAAQSINQHIHRYRVTTQEGTSCMSPQIYEVESEDAMVTKYSLDYQVIVSSNKSQCWDIHRLRPFVLIFRRQYAKLDQNEQSPFIQGDAFHKPIKFYSDLVEELFSYFYSGHLELDSAARLLSPWDLNSVEYYQKLLAPNENFDEYFMLNISFCKCLRVPPKCQSNECSQLQVIKDRSEPFIHEAKEKRCARRFAKMAESRRPSNESDQKKLTLNFTEESDMEQRSRLSHHTRDPRLLASEIDRFLRCSAENNSEIDSFLRCSAENNGSPIVPPNSHLWF</sequence>
<organism evidence="2 3">
    <name type="scientific">Drosophila suzukii</name>
    <name type="common">Spotted-wing drosophila fruit fly</name>
    <dbReference type="NCBI Taxonomy" id="28584"/>
    <lineage>
        <taxon>Eukaryota</taxon>
        <taxon>Metazoa</taxon>
        <taxon>Ecdysozoa</taxon>
        <taxon>Arthropoda</taxon>
        <taxon>Hexapoda</taxon>
        <taxon>Insecta</taxon>
        <taxon>Pterygota</taxon>
        <taxon>Neoptera</taxon>
        <taxon>Endopterygota</taxon>
        <taxon>Diptera</taxon>
        <taxon>Brachycera</taxon>
        <taxon>Muscomorpha</taxon>
        <taxon>Ephydroidea</taxon>
        <taxon>Drosophilidae</taxon>
        <taxon>Drosophila</taxon>
        <taxon>Sophophora</taxon>
    </lineage>
</organism>
<feature type="compositionally biased region" description="Basic and acidic residues" evidence="1">
    <location>
        <begin position="291"/>
        <end position="301"/>
    </location>
</feature>
<name>A0AB39Z5U2_DROSZ</name>
<accession>A0AB39Z5U2</accession>
<feature type="region of interest" description="Disordered" evidence="1">
    <location>
        <begin position="266"/>
        <end position="301"/>
    </location>
</feature>